<accession>A0A6C0DPI4</accession>
<evidence type="ECO:0000313" key="1">
    <source>
        <dbReference type="EMBL" id="QHT18463.1"/>
    </source>
</evidence>
<dbReference type="EMBL" id="MN739656">
    <property type="protein sequence ID" value="QHT18463.1"/>
    <property type="molecule type" value="Genomic_DNA"/>
</dbReference>
<proteinExistence type="predicted"/>
<name>A0A6C0DPI4_9ZZZZ</name>
<protein>
    <submittedName>
        <fullName evidence="1">Uncharacterized protein</fullName>
    </submittedName>
</protein>
<dbReference type="AlphaFoldDB" id="A0A6C0DPI4"/>
<reference evidence="1" key="1">
    <citation type="journal article" date="2020" name="Nature">
        <title>Giant virus diversity and host interactions through global metagenomics.</title>
        <authorList>
            <person name="Schulz F."/>
            <person name="Roux S."/>
            <person name="Paez-Espino D."/>
            <person name="Jungbluth S."/>
            <person name="Walsh D.A."/>
            <person name="Denef V.J."/>
            <person name="McMahon K.D."/>
            <person name="Konstantinidis K.T."/>
            <person name="Eloe-Fadrosh E.A."/>
            <person name="Kyrpides N.C."/>
            <person name="Woyke T."/>
        </authorList>
    </citation>
    <scope>NUCLEOTIDE SEQUENCE</scope>
    <source>
        <strain evidence="1">GVMAG-M-3300023174-46</strain>
    </source>
</reference>
<organism evidence="1">
    <name type="scientific">viral metagenome</name>
    <dbReference type="NCBI Taxonomy" id="1070528"/>
    <lineage>
        <taxon>unclassified sequences</taxon>
        <taxon>metagenomes</taxon>
        <taxon>organismal metagenomes</taxon>
    </lineage>
</organism>
<sequence length="92" mass="10848">MVVPRPRLVDAEAEAEAEHTVLEETPLWNGIYVQLHNGYEPFWCKIIDTNEKDLYYGVISSRFQKKYSYSFGDMIQFHKRSIFRSSYSFSSV</sequence>